<accession>A0AAQ3LVB0</accession>
<dbReference type="CDD" id="cd00093">
    <property type="entry name" value="HTH_XRE"/>
    <property type="match status" value="1"/>
</dbReference>
<protein>
    <submittedName>
        <fullName evidence="2">Helix-turn-helix transcriptional regulator</fullName>
    </submittedName>
</protein>
<dbReference type="SUPFAM" id="SSF47413">
    <property type="entry name" value="lambda repressor-like DNA-binding domains"/>
    <property type="match status" value="1"/>
</dbReference>
<gene>
    <name evidence="2" type="ORF">L4V69_18545</name>
</gene>
<dbReference type="InterPro" id="IPR001387">
    <property type="entry name" value="Cro/C1-type_HTH"/>
</dbReference>
<reference evidence="2" key="1">
    <citation type="submission" date="2023-06" db="EMBL/GenBank/DDBJ databases">
        <authorList>
            <consortium name="Clinical and Environmental Microbiology Branch: Whole genome sequencing antimicrobial resistance pathogens in the healthcare setting"/>
        </authorList>
    </citation>
    <scope>NUCLEOTIDE SEQUENCE</scope>
    <source>
        <strain evidence="2">2021CK-01020</strain>
    </source>
</reference>
<evidence type="ECO:0000313" key="2">
    <source>
        <dbReference type="EMBL" id="WOS81084.1"/>
    </source>
</evidence>
<dbReference type="Proteomes" id="UP001297540">
    <property type="component" value="Chromosome"/>
</dbReference>
<dbReference type="Gene3D" id="1.10.260.40">
    <property type="entry name" value="lambda repressor-like DNA-binding domains"/>
    <property type="match status" value="1"/>
</dbReference>
<name>A0AAQ3LVB0_PSEAI</name>
<feature type="domain" description="HTH cro/C1-type" evidence="1">
    <location>
        <begin position="11"/>
        <end position="70"/>
    </location>
</feature>
<dbReference type="AlphaFoldDB" id="A0AAQ3LVB0"/>
<dbReference type="InterPro" id="IPR010982">
    <property type="entry name" value="Lambda_DNA-bd_dom_sf"/>
</dbReference>
<reference evidence="2" key="2">
    <citation type="submission" date="2023-10" db="EMBL/GenBank/DDBJ databases">
        <title>Pathogen: clinical or host-associated sample.</title>
        <authorList>
            <person name="Hergert J."/>
            <person name="Casey R."/>
            <person name="Wagner J."/>
            <person name="Young E.L."/>
            <person name="Oakeson K.F."/>
        </authorList>
    </citation>
    <scope>NUCLEOTIDE SEQUENCE</scope>
    <source>
        <strain evidence="2">2021CK-01020</strain>
    </source>
</reference>
<dbReference type="PROSITE" id="PS50943">
    <property type="entry name" value="HTH_CROC1"/>
    <property type="match status" value="1"/>
</dbReference>
<dbReference type="EMBL" id="CP136986">
    <property type="protein sequence ID" value="WOS81084.1"/>
    <property type="molecule type" value="Genomic_DNA"/>
</dbReference>
<dbReference type="GO" id="GO:0003677">
    <property type="term" value="F:DNA binding"/>
    <property type="evidence" value="ECO:0007669"/>
    <property type="project" value="InterPro"/>
</dbReference>
<sequence>MELFVSIGARLRQERERIGLSQTEFAAIADKAGVAGATRQSQSLYEKGKRMPDAGYLAVVAAAGVDVSYVLTGQRQGGVASAPTQEQDSPLTHEERALLENFRHCSPDTRAAIKATSDALAQRRRKKTG</sequence>
<organism evidence="2 3">
    <name type="scientific">Pseudomonas aeruginosa</name>
    <dbReference type="NCBI Taxonomy" id="287"/>
    <lineage>
        <taxon>Bacteria</taxon>
        <taxon>Pseudomonadati</taxon>
        <taxon>Pseudomonadota</taxon>
        <taxon>Gammaproteobacteria</taxon>
        <taxon>Pseudomonadales</taxon>
        <taxon>Pseudomonadaceae</taxon>
        <taxon>Pseudomonas</taxon>
    </lineage>
</organism>
<evidence type="ECO:0000259" key="1">
    <source>
        <dbReference type="PROSITE" id="PS50943"/>
    </source>
</evidence>
<proteinExistence type="predicted"/>
<dbReference type="SMART" id="SM00530">
    <property type="entry name" value="HTH_XRE"/>
    <property type="match status" value="1"/>
</dbReference>
<evidence type="ECO:0000313" key="3">
    <source>
        <dbReference type="Proteomes" id="UP001297540"/>
    </source>
</evidence>